<protein>
    <submittedName>
        <fullName evidence="2">Uncharacterized protein</fullName>
    </submittedName>
</protein>
<sequence>MSVTLAEPLHGLREPGFGESAELVVEGGAEIVGESCHDHRFSHVRFVPGGPPDLLVSPRGKKFGGDVDPDGVRSTQG</sequence>
<keyword evidence="3" id="KW-1185">Reference proteome</keyword>
<comment type="caution">
    <text evidence="2">The sequence shown here is derived from an EMBL/GenBank/DDBJ whole genome shotgun (WGS) entry which is preliminary data.</text>
</comment>
<evidence type="ECO:0000313" key="3">
    <source>
        <dbReference type="Proteomes" id="UP001500689"/>
    </source>
</evidence>
<dbReference type="EMBL" id="BAAAZN010000009">
    <property type="protein sequence ID" value="GAA3556128.1"/>
    <property type="molecule type" value="Genomic_DNA"/>
</dbReference>
<feature type="region of interest" description="Disordered" evidence="1">
    <location>
        <begin position="58"/>
        <end position="77"/>
    </location>
</feature>
<dbReference type="Proteomes" id="UP001500689">
    <property type="component" value="Unassembled WGS sequence"/>
</dbReference>
<evidence type="ECO:0000313" key="2">
    <source>
        <dbReference type="EMBL" id="GAA3556128.1"/>
    </source>
</evidence>
<name>A0ABP6WSN5_9PSEU</name>
<reference evidence="3" key="1">
    <citation type="journal article" date="2019" name="Int. J. Syst. Evol. Microbiol.">
        <title>The Global Catalogue of Microorganisms (GCM) 10K type strain sequencing project: providing services to taxonomists for standard genome sequencing and annotation.</title>
        <authorList>
            <consortium name="The Broad Institute Genomics Platform"/>
            <consortium name="The Broad Institute Genome Sequencing Center for Infectious Disease"/>
            <person name="Wu L."/>
            <person name="Ma J."/>
        </authorList>
    </citation>
    <scope>NUCLEOTIDE SEQUENCE [LARGE SCALE GENOMIC DNA]</scope>
    <source>
        <strain evidence="3">JCM 16898</strain>
    </source>
</reference>
<evidence type="ECO:0000256" key="1">
    <source>
        <dbReference type="SAM" id="MobiDB-lite"/>
    </source>
</evidence>
<gene>
    <name evidence="2" type="ORF">GCM10022222_44650</name>
</gene>
<proteinExistence type="predicted"/>
<accession>A0ABP6WSN5</accession>
<organism evidence="2 3">
    <name type="scientific">Amycolatopsis ultiminotia</name>
    <dbReference type="NCBI Taxonomy" id="543629"/>
    <lineage>
        <taxon>Bacteria</taxon>
        <taxon>Bacillati</taxon>
        <taxon>Actinomycetota</taxon>
        <taxon>Actinomycetes</taxon>
        <taxon>Pseudonocardiales</taxon>
        <taxon>Pseudonocardiaceae</taxon>
        <taxon>Amycolatopsis</taxon>
    </lineage>
</organism>